<sequence>MNIFIYGNQNFKNEVHKILLNSKIETILEDVKIEDISNIDILKDNIAKNPDDIYLIDEDKIIKKADLSF</sequence>
<evidence type="ECO:0000313" key="1">
    <source>
        <dbReference type="EMBL" id="WNL12202.1"/>
    </source>
</evidence>
<accession>A0AA96CMB5</accession>
<dbReference type="EMBL" id="CP134851">
    <property type="protein sequence ID" value="WNL23222.1"/>
    <property type="molecule type" value="Genomic_DNA"/>
</dbReference>
<organism evidence="1">
    <name type="scientific">Arcobacter sp. AZ-2023</name>
    <dbReference type="NCBI Taxonomy" id="3074453"/>
    <lineage>
        <taxon>Bacteria</taxon>
        <taxon>Pseudomonadati</taxon>
        <taxon>Campylobacterota</taxon>
        <taxon>Epsilonproteobacteria</taxon>
        <taxon>Campylobacterales</taxon>
        <taxon>Arcobacteraceae</taxon>
        <taxon>Arcobacter</taxon>
    </lineage>
</organism>
<protein>
    <submittedName>
        <fullName evidence="1">Uncharacterized protein</fullName>
    </submittedName>
</protein>
<gene>
    <name evidence="1" type="ORF">RJG52_09850</name>
    <name evidence="2" type="ORF">RJG55_09850</name>
</gene>
<proteinExistence type="predicted"/>
<evidence type="ECO:0000313" key="2">
    <source>
        <dbReference type="EMBL" id="WNL23222.1"/>
    </source>
</evidence>
<dbReference type="AlphaFoldDB" id="A0AA96CMB5"/>
<reference evidence="1" key="2">
    <citation type="submission" date="2023-09" db="EMBL/GenBank/DDBJ databases">
        <title>Characterization of Arcobacter Isolates from Retail Chicken Sold in Supermarkets in Tbilisi, Georgia.</title>
        <authorList>
            <person name="Matthias R."/>
            <person name="Zautner A.E."/>
        </authorList>
    </citation>
    <scope>NUCLEOTIDE SEQUENCE</scope>
    <source>
        <strain evidence="1">LEO 109</strain>
    </source>
</reference>
<name>A0AA96CMB5_9BACT</name>
<dbReference type="EMBL" id="CP134844">
    <property type="protein sequence ID" value="WNL12202.1"/>
    <property type="molecule type" value="Genomic_DNA"/>
</dbReference>
<reference evidence="2" key="1">
    <citation type="submission" date="2023-09" db="EMBL/GenBank/DDBJ databases">
        <title>Arcobacter tbilisiensis sp. nov. isolated from chicken meat in Tbilisi, Georgia.</title>
        <authorList>
            <person name="Matthias R."/>
            <person name="Zautner A.E."/>
        </authorList>
    </citation>
    <scope>NUCLEOTIDE SEQUENCE</scope>
    <source>
        <strain evidence="2">LEO 74</strain>
    </source>
</reference>